<comment type="caution">
    <text evidence="1">The sequence shown here is derived from an EMBL/GenBank/DDBJ whole genome shotgun (WGS) entry which is preliminary data.</text>
</comment>
<gene>
    <name evidence="1" type="ORF">FHS27_005939</name>
</gene>
<evidence type="ECO:0000313" key="2">
    <source>
        <dbReference type="Proteomes" id="UP000536179"/>
    </source>
</evidence>
<reference evidence="1 2" key="1">
    <citation type="submission" date="2020-08" db="EMBL/GenBank/DDBJ databases">
        <title>Genomic Encyclopedia of Type Strains, Phase III (KMG-III): the genomes of soil and plant-associated and newly described type strains.</title>
        <authorList>
            <person name="Whitman W."/>
        </authorList>
    </citation>
    <scope>NUCLEOTIDE SEQUENCE [LARGE SCALE GENOMIC DNA]</scope>
    <source>
        <strain evidence="1 2">CECT 8075</strain>
    </source>
</reference>
<sequence length="143" mass="15201">MAFRDILDGLANTIIAAEIMTDIGDRSISNWIATDNDGPTVYSNPSFCELFINPTRPQFWAESGVALGGTGFGRGCRWADFGLIYTGTFTILPPNSELCGFDHATLSSSSVPGDLALIPSCLRTTSVGCRAIGRGSTADMRIS</sequence>
<dbReference type="RefSeq" id="WP_221225442.1">
    <property type="nucleotide sequence ID" value="NZ_JACHXU010000031.1"/>
</dbReference>
<protein>
    <submittedName>
        <fullName evidence="1">Uncharacterized protein</fullName>
    </submittedName>
</protein>
<dbReference type="Proteomes" id="UP000536179">
    <property type="component" value="Unassembled WGS sequence"/>
</dbReference>
<proteinExistence type="predicted"/>
<organism evidence="1 2">
    <name type="scientific">Aporhodopirellula rubra</name>
    <dbReference type="NCBI Taxonomy" id="980271"/>
    <lineage>
        <taxon>Bacteria</taxon>
        <taxon>Pseudomonadati</taxon>
        <taxon>Planctomycetota</taxon>
        <taxon>Planctomycetia</taxon>
        <taxon>Pirellulales</taxon>
        <taxon>Pirellulaceae</taxon>
        <taxon>Aporhodopirellula</taxon>
    </lineage>
</organism>
<accession>A0A7W5E4S2</accession>
<dbReference type="EMBL" id="JACHXU010000031">
    <property type="protein sequence ID" value="MBB3210093.1"/>
    <property type="molecule type" value="Genomic_DNA"/>
</dbReference>
<evidence type="ECO:0000313" key="1">
    <source>
        <dbReference type="EMBL" id="MBB3210093.1"/>
    </source>
</evidence>
<name>A0A7W5E4S2_9BACT</name>
<keyword evidence="2" id="KW-1185">Reference proteome</keyword>
<dbReference type="AlphaFoldDB" id="A0A7W5E4S2"/>